<comment type="caution">
    <text evidence="1">The sequence shown here is derived from an EMBL/GenBank/DDBJ whole genome shotgun (WGS) entry which is preliminary data.</text>
</comment>
<reference evidence="1 2" key="1">
    <citation type="journal article" date="2024" name="BMC Genomics">
        <title>De novo assembly and annotation of Popillia japonica's genome with initial clues to its potential as an invasive pest.</title>
        <authorList>
            <person name="Cucini C."/>
            <person name="Boschi S."/>
            <person name="Funari R."/>
            <person name="Cardaioli E."/>
            <person name="Iannotti N."/>
            <person name="Marturano G."/>
            <person name="Paoli F."/>
            <person name="Bruttini M."/>
            <person name="Carapelli A."/>
            <person name="Frati F."/>
            <person name="Nardi F."/>
        </authorList>
    </citation>
    <scope>NUCLEOTIDE SEQUENCE [LARGE SCALE GENOMIC DNA]</scope>
    <source>
        <strain evidence="1">DMR45628</strain>
    </source>
</reference>
<gene>
    <name evidence="1" type="ORF">QE152_g40182</name>
</gene>
<keyword evidence="2" id="KW-1185">Reference proteome</keyword>
<proteinExistence type="predicted"/>
<accession>A0AAW1HS09</accession>
<evidence type="ECO:0000313" key="1">
    <source>
        <dbReference type="EMBL" id="KAK9679235.1"/>
    </source>
</evidence>
<sequence length="129" mass="15024">MNKVVKEYIVDDLYGDDEFYELLESSSSSSCSSLESLSNRKSATHIMDYLNVIKEYSNKEFIKHFRLNRITADYLIACIEAAHITSEERTGREKLTPEEAIYITLWYLSNTETFRQLADRFNKSESTVL</sequence>
<evidence type="ECO:0008006" key="3">
    <source>
        <dbReference type="Google" id="ProtNLM"/>
    </source>
</evidence>
<organism evidence="1 2">
    <name type="scientific">Popillia japonica</name>
    <name type="common">Japanese beetle</name>
    <dbReference type="NCBI Taxonomy" id="7064"/>
    <lineage>
        <taxon>Eukaryota</taxon>
        <taxon>Metazoa</taxon>
        <taxon>Ecdysozoa</taxon>
        <taxon>Arthropoda</taxon>
        <taxon>Hexapoda</taxon>
        <taxon>Insecta</taxon>
        <taxon>Pterygota</taxon>
        <taxon>Neoptera</taxon>
        <taxon>Endopterygota</taxon>
        <taxon>Coleoptera</taxon>
        <taxon>Polyphaga</taxon>
        <taxon>Scarabaeiformia</taxon>
        <taxon>Scarabaeidae</taxon>
        <taxon>Rutelinae</taxon>
        <taxon>Popillia</taxon>
    </lineage>
</organism>
<name>A0AAW1HS09_POPJA</name>
<dbReference type="AlphaFoldDB" id="A0AAW1HS09"/>
<protein>
    <recommendedName>
        <fullName evidence="3">Transposase Helix-turn-helix domain-containing protein</fullName>
    </recommendedName>
</protein>
<evidence type="ECO:0000313" key="2">
    <source>
        <dbReference type="Proteomes" id="UP001458880"/>
    </source>
</evidence>
<dbReference type="Proteomes" id="UP001458880">
    <property type="component" value="Unassembled WGS sequence"/>
</dbReference>
<dbReference type="EMBL" id="JASPKY010001058">
    <property type="protein sequence ID" value="KAK9679235.1"/>
    <property type="molecule type" value="Genomic_DNA"/>
</dbReference>